<evidence type="ECO:0000313" key="2">
    <source>
        <dbReference type="Proteomes" id="UP000601736"/>
    </source>
</evidence>
<dbReference type="Proteomes" id="UP000601736">
    <property type="component" value="Unassembled WGS sequence"/>
</dbReference>
<dbReference type="EMBL" id="CAJNAP010000005">
    <property type="protein sequence ID" value="CAE6493883.1"/>
    <property type="molecule type" value="Genomic_DNA"/>
</dbReference>
<dbReference type="AlphaFoldDB" id="A0A8H8YZQ9"/>
<name>A0A8H8YZQ9_9PROT</name>
<organism evidence="1 2">
    <name type="scientific">Nitrosomonas nitrosa</name>
    <dbReference type="NCBI Taxonomy" id="52442"/>
    <lineage>
        <taxon>Bacteria</taxon>
        <taxon>Pseudomonadati</taxon>
        <taxon>Pseudomonadota</taxon>
        <taxon>Betaproteobacteria</taxon>
        <taxon>Nitrosomonadales</taxon>
        <taxon>Nitrosomonadaceae</taxon>
        <taxon>Nitrosomonas</taxon>
    </lineage>
</organism>
<evidence type="ECO:0000313" key="1">
    <source>
        <dbReference type="EMBL" id="CAE6493883.1"/>
    </source>
</evidence>
<gene>
    <name evidence="1" type="ORF">NMYAN_130003</name>
</gene>
<proteinExistence type="predicted"/>
<reference evidence="1" key="1">
    <citation type="submission" date="2021-02" db="EMBL/GenBank/DDBJ databases">
        <authorList>
            <person name="Han P."/>
        </authorList>
    </citation>
    <scope>NUCLEOTIDE SEQUENCE</scope>
    <source>
        <strain evidence="1">Nitrosomonas nitrosa 18-3D</strain>
    </source>
</reference>
<accession>A0A8H8YZQ9</accession>
<comment type="caution">
    <text evidence="1">The sequence shown here is derived from an EMBL/GenBank/DDBJ whole genome shotgun (WGS) entry which is preliminary data.</text>
</comment>
<protein>
    <submittedName>
        <fullName evidence="1">Uncharacterized protein</fullName>
    </submittedName>
</protein>
<sequence length="51" mass="5960">MCILFLSFWLMVAHNTSIFSEEQQDAHLLPQKPKKLASLLPIRYSITHKFS</sequence>